<protein>
    <recommendedName>
        <fullName evidence="5">Chorein N-terminal domain-containing protein</fullName>
    </recommendedName>
</protein>
<dbReference type="GO" id="GO:0005634">
    <property type="term" value="C:nucleus"/>
    <property type="evidence" value="ECO:0007669"/>
    <property type="project" value="TreeGrafter"/>
</dbReference>
<dbReference type="Proteomes" id="UP000654075">
    <property type="component" value="Unassembled WGS sequence"/>
</dbReference>
<feature type="region of interest" description="Disordered" evidence="2">
    <location>
        <begin position="610"/>
        <end position="638"/>
    </location>
</feature>
<feature type="compositionally biased region" description="Low complexity" evidence="2">
    <location>
        <begin position="1214"/>
        <end position="1235"/>
    </location>
</feature>
<feature type="region of interest" description="Disordered" evidence="2">
    <location>
        <begin position="1321"/>
        <end position="1380"/>
    </location>
</feature>
<feature type="compositionally biased region" description="Low complexity" evidence="2">
    <location>
        <begin position="719"/>
        <end position="748"/>
    </location>
</feature>
<dbReference type="PANTHER" id="PTHR14596:SF72">
    <property type="entry name" value="ZINC FINGER PROTEIN MSN2-RELATED"/>
    <property type="match status" value="1"/>
</dbReference>
<sequence>MHKRKFVQYLSKYVRGLNADQVSSRLLAGELELRDAELEVAPLNELLALGHAPFIIEILAASCDVVKVQAPWSSLRSRPVRVQFGDIRLQVKIHPREDLSWTSSSAERVEVALAEAAARCVPDTEACQGSTSPSVKLSEVKVAVLDGLHVSVASVRLLLLQPQHPQTGCLDAGLLRAWELQLTDFSLQPRACGRQRNDSWTTLRRRFELGAAELHAASLAAQRGSSISGGSKALPMMSLRRVVLDLSEGRDVGRRHHLGSEKNAGPAAMAAGSARMAGFPRELRASLHLPDCQLHCGSQELEALSLLARELASAPARPDLERLQPEVRERIARAAAAAAAGVHAKTGQKMAFLRRKKKNRNPEDEDDDEDYSRSSSAMAAAAAAAGRTAANSLAHKAALQGSGSRGIERYTGALASAGSAAAVSAAAAKRSGQAVAGKAFGSLLRVGMAAKSMKLSGTKAAIAVPSAGLSDTAPLSHAEREELEFQQALAMSILEAEEREFEQDTPKEGPDSSQDTDAAAAAGIEATEAEAEALLGEEEEVSESSDSEASVASEASEASELQREELQQSPAFSQLGAVESGEAGCSGALTGAETAGAVGRLSAEVSLQSTQKASNIAQDMPTSRVLPPPPTAAQTIPNSTRGTFSFEALGLDFSGEALLPLPLPELRCLEGLGVLPVGTADSADGGGGRGHCGGHCCTTLGSASLSFLGPAVLHQQQQQQQQLQKQQPQQQQQQPQQQQPQQQQQQRQRLLWAHASAKAAPWLLTLRISGRSEQRGAAGTQGQVTLSAHGCLHGVRAALPTPEVVEALKALAASVMPAGPPKTTSNNNNNHNNTHNNNNTNHNNNHNNDNNNNHNNNNNNSKPFGSQVQLPPTILDVQIVCRNTMLELTPVAPLQPLKLIVPSFHLGVSLSPGFSSSMYRERPLIPPPVPTWHTSAPTLSSDHASEPDFHVYGCLCKSSLSGLGDELCGEDEVGDSKSASQGWDVLVTERQWRAANFNNNNNNSNSTSNNINHNSSNNNSNNNNSNSNSNSNNNNSNNNSNNSNNNNSNNNNKSGLGSGSWRRLLLLPKAELLELSSSKLRGLEQQQLWEDLAEAKHAQSALAVAKDAARRIPVVLELLQEQRAAAQTADAGSPPFDRLDSQLEALRLELRELDEDELRLRTCEKEAAVAVATVREQQLQREQELQQQLDEELAITVALSKLDKLVDVQGLTLPDSSTKDSSTPSPSAPNNNAAAKVHSTDDAVPPGVGSEVSDDDLQVAWAPDVRVAIWQRQVSVKIVPPPRIRNGRGGEVVSNPTDGQGTCEFEACQFVPLPIKRELLDDGDKDRLEDTKRDQESRLDASSQQEPRNGKNRGQEPGQVSEPEPSSPMVAVKAETGLEVTPAKIVLADGRKRRLLRKTSVDEVKHEFWAPIKCEPGVQSVKEEKEEWPTDVQPEDVKDEMIEAKEELSESESVKPEDVKDELYEQVKDEIKEEVKEESDEDEELHDSSKVKSEVKEECKEEVKQEPGVYDSNWIKSECKEEFTTKVKREPTIKREPPDGFSEASRPLPFKRRRIIVKSEPAEFGAGVSSPLASPPPPLFTKMLPGWIQDCIDFQKAHRTWSPARPCCPANYFLSEMGPPLPPREGQKMQSCYHRLTKPQQREFRRYIESGEEDHAVLAKLAAENAVARPSSRGSSKEPGAYMWPWMRDLKIRLRAGRGWAPTEDGAPRMQDFGGTQVWESRAARSPEEATKPSSLLVPGAAEAIASTAGLASGGASPGIGVRATTVSAASSGQPVRVIARLSKQSGILGVRWHPINFGWQLRYHDQKDPAQKKQLSMGFAITHYQKPGMSWEEAEEAARLAAKAAREDLIKRGNIKDSSGKLSKAKFRSNFPGVYWNESGKTWVYQLRDQSCRPAKMFGSGSVKAKDSSEAEIFRARAEAEEKMKELTAKHGISWGTKQAGLGLMRIAAVEQLLIRVMPPDFYQSQPVDSASYPPDGLKGASQGPNVMSSQHLQQSAAARHCKASRVELAFTSERAPATLGVIYFCAREGASGVSCREGLVKGCCNVIRPTELAELTLPPPLMKLTTFCCALFSCAEPRAPCDNLSDGHFVIPRSLVKSASELVKRESSVPGVIWAPTEGAWYTLVTINGKGHRPRSRPKDETPEEIERSFQECVAALRELRKRKAHEEKSKK</sequence>
<feature type="coiled-coil region" evidence="1">
    <location>
        <begin position="1136"/>
        <end position="1195"/>
    </location>
</feature>
<feature type="compositionally biased region" description="Acidic residues" evidence="2">
    <location>
        <begin position="527"/>
        <end position="546"/>
    </location>
</feature>
<organism evidence="3 4">
    <name type="scientific">Polarella glacialis</name>
    <name type="common">Dinoflagellate</name>
    <dbReference type="NCBI Taxonomy" id="89957"/>
    <lineage>
        <taxon>Eukaryota</taxon>
        <taxon>Sar</taxon>
        <taxon>Alveolata</taxon>
        <taxon>Dinophyceae</taxon>
        <taxon>Suessiales</taxon>
        <taxon>Suessiaceae</taxon>
        <taxon>Polarella</taxon>
    </lineage>
</organism>
<dbReference type="GO" id="GO:0042594">
    <property type="term" value="P:response to starvation"/>
    <property type="evidence" value="ECO:0007669"/>
    <property type="project" value="TreeGrafter"/>
</dbReference>
<feature type="region of interest" description="Disordered" evidence="2">
    <location>
        <begin position="1214"/>
        <end position="1255"/>
    </location>
</feature>
<evidence type="ECO:0000256" key="2">
    <source>
        <dbReference type="SAM" id="MobiDB-lite"/>
    </source>
</evidence>
<proteinExistence type="predicted"/>
<feature type="compositionally biased region" description="Polar residues" evidence="2">
    <location>
        <begin position="610"/>
        <end position="621"/>
    </location>
</feature>
<keyword evidence="4" id="KW-1185">Reference proteome</keyword>
<dbReference type="PROSITE" id="PS50330">
    <property type="entry name" value="UIM"/>
    <property type="match status" value="1"/>
</dbReference>
<name>A0A813E842_POLGL</name>
<gene>
    <name evidence="3" type="ORF">PGLA1383_LOCUS12639</name>
</gene>
<feature type="compositionally biased region" description="Low complexity" evidence="2">
    <location>
        <begin position="547"/>
        <end position="559"/>
    </location>
</feature>
<evidence type="ECO:0000313" key="3">
    <source>
        <dbReference type="EMBL" id="CAE8594064.1"/>
    </source>
</evidence>
<evidence type="ECO:0000313" key="4">
    <source>
        <dbReference type="Proteomes" id="UP000654075"/>
    </source>
</evidence>
<feature type="region of interest" description="Disordered" evidence="2">
    <location>
        <begin position="996"/>
        <end position="1056"/>
    </location>
</feature>
<feature type="region of interest" description="Disordered" evidence="2">
    <location>
        <begin position="498"/>
        <end position="568"/>
    </location>
</feature>
<feature type="region of interest" description="Disordered" evidence="2">
    <location>
        <begin position="719"/>
        <end position="752"/>
    </location>
</feature>
<feature type="region of interest" description="Disordered" evidence="2">
    <location>
        <begin position="347"/>
        <end position="375"/>
    </location>
</feature>
<evidence type="ECO:0008006" key="5">
    <source>
        <dbReference type="Google" id="ProtNLM"/>
    </source>
</evidence>
<comment type="caution">
    <text evidence="3">The sequence shown here is derived from an EMBL/GenBank/DDBJ whole genome shotgun (WGS) entry which is preliminary data.</text>
</comment>
<keyword evidence="1" id="KW-0175">Coiled coil</keyword>
<feature type="compositionally biased region" description="Basic and acidic residues" evidence="2">
    <location>
        <begin position="1486"/>
        <end position="1503"/>
    </location>
</feature>
<dbReference type="InterPro" id="IPR003903">
    <property type="entry name" value="UIM_dom"/>
</dbReference>
<reference evidence="3" key="1">
    <citation type="submission" date="2021-02" db="EMBL/GenBank/DDBJ databases">
        <authorList>
            <person name="Dougan E. K."/>
            <person name="Rhodes N."/>
            <person name="Thang M."/>
            <person name="Chan C."/>
        </authorList>
    </citation>
    <scope>NUCLEOTIDE SEQUENCE</scope>
</reference>
<feature type="compositionally biased region" description="Low complexity" evidence="2">
    <location>
        <begin position="511"/>
        <end position="526"/>
    </location>
</feature>
<feature type="region of interest" description="Disordered" evidence="2">
    <location>
        <begin position="816"/>
        <end position="868"/>
    </location>
</feature>
<feature type="compositionally biased region" description="Low complexity" evidence="2">
    <location>
        <begin position="826"/>
        <end position="860"/>
    </location>
</feature>
<feature type="compositionally biased region" description="Acidic residues" evidence="2">
    <location>
        <begin position="1476"/>
        <end position="1485"/>
    </location>
</feature>
<dbReference type="EMBL" id="CAJNNV010006777">
    <property type="protein sequence ID" value="CAE8594064.1"/>
    <property type="molecule type" value="Genomic_DNA"/>
</dbReference>
<feature type="region of interest" description="Disordered" evidence="2">
    <location>
        <begin position="1468"/>
        <end position="1503"/>
    </location>
</feature>
<dbReference type="GO" id="GO:0000981">
    <property type="term" value="F:DNA-binding transcription factor activity, RNA polymerase II-specific"/>
    <property type="evidence" value="ECO:0007669"/>
    <property type="project" value="TreeGrafter"/>
</dbReference>
<accession>A0A813E842</accession>
<feature type="compositionally biased region" description="Basic and acidic residues" evidence="2">
    <location>
        <begin position="1321"/>
        <end position="1339"/>
    </location>
</feature>
<feature type="region of interest" description="Disordered" evidence="2">
    <location>
        <begin position="1444"/>
        <end position="1463"/>
    </location>
</feature>
<dbReference type="GO" id="GO:0000987">
    <property type="term" value="F:cis-regulatory region sequence-specific DNA binding"/>
    <property type="evidence" value="ECO:0007669"/>
    <property type="project" value="TreeGrafter"/>
</dbReference>
<evidence type="ECO:0000256" key="1">
    <source>
        <dbReference type="SAM" id="Coils"/>
    </source>
</evidence>
<dbReference type="PANTHER" id="PTHR14596">
    <property type="entry name" value="ZINC FINGER PROTEIN"/>
    <property type="match status" value="1"/>
</dbReference>